<evidence type="ECO:0000256" key="7">
    <source>
        <dbReference type="PROSITE-ProRule" id="PRU01091"/>
    </source>
</evidence>
<evidence type="ECO:0000256" key="2">
    <source>
        <dbReference type="ARBA" id="ARBA00023012"/>
    </source>
</evidence>
<dbReference type="InterPro" id="IPR039420">
    <property type="entry name" value="WalR-like"/>
</dbReference>
<dbReference type="InterPro" id="IPR001867">
    <property type="entry name" value="OmpR/PhoB-type_DNA-bd"/>
</dbReference>
<dbReference type="CDD" id="cd00383">
    <property type="entry name" value="trans_reg_C"/>
    <property type="match status" value="1"/>
</dbReference>
<feature type="DNA-binding region" description="OmpR/PhoB-type" evidence="7">
    <location>
        <begin position="130"/>
        <end position="228"/>
    </location>
</feature>
<dbReference type="InterPro" id="IPR036388">
    <property type="entry name" value="WH-like_DNA-bd_sf"/>
</dbReference>
<keyword evidence="1 6" id="KW-0597">Phosphoprotein</keyword>
<dbReference type="RefSeq" id="WP_206967797.1">
    <property type="nucleotide sequence ID" value="NZ_JAFLVX010000031.1"/>
</dbReference>
<dbReference type="SMART" id="SM00862">
    <property type="entry name" value="Trans_reg_C"/>
    <property type="match status" value="1"/>
</dbReference>
<dbReference type="Gene3D" id="1.10.10.10">
    <property type="entry name" value="Winged helix-like DNA-binding domain superfamily/Winged helix DNA-binding domain"/>
    <property type="match status" value="1"/>
</dbReference>
<evidence type="ECO:0000256" key="3">
    <source>
        <dbReference type="ARBA" id="ARBA00023015"/>
    </source>
</evidence>
<evidence type="ECO:0000256" key="1">
    <source>
        <dbReference type="ARBA" id="ARBA00022553"/>
    </source>
</evidence>
<keyword evidence="4 7" id="KW-0238">DNA-binding</keyword>
<evidence type="ECO:0000256" key="5">
    <source>
        <dbReference type="ARBA" id="ARBA00023163"/>
    </source>
</evidence>
<evidence type="ECO:0000259" key="9">
    <source>
        <dbReference type="PROSITE" id="PS51755"/>
    </source>
</evidence>
<dbReference type="PANTHER" id="PTHR48111">
    <property type="entry name" value="REGULATOR OF RPOS"/>
    <property type="match status" value="1"/>
</dbReference>
<feature type="domain" description="OmpR/PhoB-type" evidence="9">
    <location>
        <begin position="130"/>
        <end position="228"/>
    </location>
</feature>
<organism evidence="10 11">
    <name type="scientific">Candidatus Vagococcus giribetii</name>
    <dbReference type="NCBI Taxonomy" id="2230876"/>
    <lineage>
        <taxon>Bacteria</taxon>
        <taxon>Bacillati</taxon>
        <taxon>Bacillota</taxon>
        <taxon>Bacilli</taxon>
        <taxon>Lactobacillales</taxon>
        <taxon>Enterococcaceae</taxon>
        <taxon>Vagococcus</taxon>
    </lineage>
</organism>
<dbReference type="Pfam" id="PF00486">
    <property type="entry name" value="Trans_reg_C"/>
    <property type="match status" value="1"/>
</dbReference>
<reference evidence="10 11" key="1">
    <citation type="submission" date="2021-03" db="EMBL/GenBank/DDBJ databases">
        <title>Enterococcal diversity collection.</title>
        <authorList>
            <person name="Gilmore M.S."/>
            <person name="Schwartzman J."/>
            <person name="Van Tyne D."/>
            <person name="Martin M."/>
            <person name="Earl A.M."/>
            <person name="Manson A.L."/>
            <person name="Straub T."/>
            <person name="Salamzade R."/>
            <person name="Saavedra J."/>
            <person name="Lebreton F."/>
            <person name="Prichula J."/>
            <person name="Schaufler K."/>
            <person name="Gaca A."/>
            <person name="Sgardioli B."/>
            <person name="Wagenaar J."/>
            <person name="Strong T."/>
        </authorList>
    </citation>
    <scope>NUCLEOTIDE SEQUENCE [LARGE SCALE GENOMIC DNA]</scope>
    <source>
        <strain evidence="10 11">DIV0080</strain>
    </source>
</reference>
<dbReference type="SUPFAM" id="SSF52172">
    <property type="entry name" value="CheY-like"/>
    <property type="match status" value="1"/>
</dbReference>
<proteinExistence type="predicted"/>
<dbReference type="PANTHER" id="PTHR48111:SF1">
    <property type="entry name" value="TWO-COMPONENT RESPONSE REGULATOR ORR33"/>
    <property type="match status" value="1"/>
</dbReference>
<comment type="caution">
    <text evidence="10">The sequence shown here is derived from an EMBL/GenBank/DDBJ whole genome shotgun (WGS) entry which is preliminary data.</text>
</comment>
<evidence type="ECO:0000313" key="10">
    <source>
        <dbReference type="EMBL" id="MBO0477639.1"/>
    </source>
</evidence>
<evidence type="ECO:0000313" key="11">
    <source>
        <dbReference type="Proteomes" id="UP000664857"/>
    </source>
</evidence>
<dbReference type="InterPro" id="IPR016032">
    <property type="entry name" value="Sig_transdc_resp-reg_C-effctor"/>
</dbReference>
<dbReference type="Proteomes" id="UP000664857">
    <property type="component" value="Unassembled WGS sequence"/>
</dbReference>
<dbReference type="SUPFAM" id="SSF46894">
    <property type="entry name" value="C-terminal effector domain of the bipartite response regulators"/>
    <property type="match status" value="1"/>
</dbReference>
<accession>A0ABS3HV54</accession>
<dbReference type="InterPro" id="IPR011006">
    <property type="entry name" value="CheY-like_superfamily"/>
</dbReference>
<protein>
    <submittedName>
        <fullName evidence="10">Response regulator transcription factor</fullName>
    </submittedName>
</protein>
<dbReference type="Gene3D" id="6.10.250.690">
    <property type="match status" value="1"/>
</dbReference>
<evidence type="ECO:0000256" key="6">
    <source>
        <dbReference type="PROSITE-ProRule" id="PRU00169"/>
    </source>
</evidence>
<keyword evidence="11" id="KW-1185">Reference proteome</keyword>
<dbReference type="PROSITE" id="PS50110">
    <property type="entry name" value="RESPONSE_REGULATORY"/>
    <property type="match status" value="1"/>
</dbReference>
<dbReference type="EMBL" id="JAFLVX010000031">
    <property type="protein sequence ID" value="MBO0477639.1"/>
    <property type="molecule type" value="Genomic_DNA"/>
</dbReference>
<feature type="modified residue" description="4-aspartylphosphate" evidence="6">
    <location>
        <position position="56"/>
    </location>
</feature>
<dbReference type="SMART" id="SM00448">
    <property type="entry name" value="REC"/>
    <property type="match status" value="1"/>
</dbReference>
<dbReference type="PROSITE" id="PS51755">
    <property type="entry name" value="OMPR_PHOB"/>
    <property type="match status" value="1"/>
</dbReference>
<keyword evidence="3" id="KW-0805">Transcription regulation</keyword>
<evidence type="ECO:0000259" key="8">
    <source>
        <dbReference type="PROSITE" id="PS50110"/>
    </source>
</evidence>
<feature type="domain" description="Response regulatory" evidence="8">
    <location>
        <begin position="5"/>
        <end position="120"/>
    </location>
</feature>
<dbReference type="CDD" id="cd17574">
    <property type="entry name" value="REC_OmpR"/>
    <property type="match status" value="1"/>
</dbReference>
<name>A0ABS3HV54_9ENTE</name>
<gene>
    <name evidence="10" type="ORF">DOK76_11185</name>
</gene>
<dbReference type="Pfam" id="PF00072">
    <property type="entry name" value="Response_reg"/>
    <property type="match status" value="1"/>
</dbReference>
<dbReference type="InterPro" id="IPR001789">
    <property type="entry name" value="Sig_transdc_resp-reg_receiver"/>
</dbReference>
<evidence type="ECO:0000256" key="4">
    <source>
        <dbReference type="ARBA" id="ARBA00023125"/>
    </source>
</evidence>
<keyword evidence="5" id="KW-0804">Transcription</keyword>
<keyword evidence="2" id="KW-0902">Two-component regulatory system</keyword>
<sequence length="229" mass="26797">MSKPRILLVEDEESLANFIQLELEFEGYDCLWAKDGEEALRLFEEQGDHLLLILLDWMLPIYDGITVARRIRKKSDIPIIMMTARNQTTDIVIGLDTGLDDYMTKPFEIEELFARIRVIERRLEKENKNLEMMSYGGINIDVSKHQVYIGEEKISLTPKEFGILYELMKEPEVVKTRDELLNEVWDYSYFGQTNVVDVYMRTLRNKLGADTYGKLIQTIRGIGYVLRKD</sequence>
<dbReference type="Gene3D" id="3.40.50.2300">
    <property type="match status" value="1"/>
</dbReference>